<dbReference type="RefSeq" id="WP_219762223.1">
    <property type="nucleotide sequence ID" value="NZ_JAHYBZ010000002.1"/>
</dbReference>
<dbReference type="Gene3D" id="3.40.50.300">
    <property type="entry name" value="P-loop containing nucleotide triphosphate hydrolases"/>
    <property type="match status" value="1"/>
</dbReference>
<keyword evidence="1" id="KW-0378">Hydrolase</keyword>
<proteinExistence type="predicted"/>
<sequence>MSEAVDLTPDEASAFVKLIAARTGPKSDEAPAEKQATPLDLAPLLLDDEAAIPPRRYVGGVGAFPRPRVVALSGPPGVSKTTIALGAAVALAAGVPYGGLVDPEAPCRVLFGGVEDELAELRRRGHAIAARITDRPDLRALVNSNLALMDLSACVPLFQVAPDGRLIETNGAARLRATIAAFRPDLVVLDPLIELHTAEEASNTLMRPVLRALRNLGTEYDCCILLLHHETKAGEGTPLQRLRGAGAIGGAIRAHWSMRAMTAEEAKQFGVSEDMADLYVKVETGKSQYSRKRPPAWFVAEERELANGDPAHMLMPWSPPTTTITPEMMTAALRALRQGLHGEPCSTSPRADASARTALEQAGIPGSACANVLKGLIATGEVSLREWRDPIARKPRKRLWTAGNPFPGWQDDTPRH</sequence>
<reference evidence="1 2" key="1">
    <citation type="submission" date="2021-07" db="EMBL/GenBank/DDBJ databases">
        <authorList>
            <person name="So Y."/>
        </authorList>
    </citation>
    <scope>NUCLEOTIDE SEQUENCE [LARGE SCALE GENOMIC DNA]</scope>
    <source>
        <strain evidence="1 2">HJA6</strain>
    </source>
</reference>
<accession>A0ABS7A8H8</accession>
<dbReference type="Proteomes" id="UP001196565">
    <property type="component" value="Unassembled WGS sequence"/>
</dbReference>
<comment type="caution">
    <text evidence="1">The sequence shown here is derived from an EMBL/GenBank/DDBJ whole genome shotgun (WGS) entry which is preliminary data.</text>
</comment>
<organism evidence="1 2">
    <name type="scientific">Roseomonas alba</name>
    <dbReference type="NCBI Taxonomy" id="2846776"/>
    <lineage>
        <taxon>Bacteria</taxon>
        <taxon>Pseudomonadati</taxon>
        <taxon>Pseudomonadota</taxon>
        <taxon>Alphaproteobacteria</taxon>
        <taxon>Acetobacterales</taxon>
        <taxon>Roseomonadaceae</taxon>
        <taxon>Roseomonas</taxon>
    </lineage>
</organism>
<dbReference type="Pfam" id="PF13481">
    <property type="entry name" value="AAA_25"/>
    <property type="match status" value="1"/>
</dbReference>
<name>A0ABS7A8H8_9PROT</name>
<dbReference type="EMBL" id="JAHYBZ010000002">
    <property type="protein sequence ID" value="MBW6397625.1"/>
    <property type="molecule type" value="Genomic_DNA"/>
</dbReference>
<keyword evidence="1" id="KW-0547">Nucleotide-binding</keyword>
<gene>
    <name evidence="1" type="ORF">KPL78_07205</name>
</gene>
<keyword evidence="2" id="KW-1185">Reference proteome</keyword>
<keyword evidence="1" id="KW-0067">ATP-binding</keyword>
<dbReference type="InterPro" id="IPR027417">
    <property type="entry name" value="P-loop_NTPase"/>
</dbReference>
<evidence type="ECO:0000313" key="2">
    <source>
        <dbReference type="Proteomes" id="UP001196565"/>
    </source>
</evidence>
<dbReference type="SUPFAM" id="SSF52540">
    <property type="entry name" value="P-loop containing nucleoside triphosphate hydrolases"/>
    <property type="match status" value="1"/>
</dbReference>
<evidence type="ECO:0000313" key="1">
    <source>
        <dbReference type="EMBL" id="MBW6397625.1"/>
    </source>
</evidence>
<dbReference type="GO" id="GO:0004386">
    <property type="term" value="F:helicase activity"/>
    <property type="evidence" value="ECO:0007669"/>
    <property type="project" value="UniProtKB-KW"/>
</dbReference>
<keyword evidence="1" id="KW-0347">Helicase</keyword>
<protein>
    <submittedName>
        <fullName evidence="1">Helicase RepA family protein</fullName>
    </submittedName>
</protein>